<dbReference type="GO" id="GO:0008236">
    <property type="term" value="F:serine-type peptidase activity"/>
    <property type="evidence" value="ECO:0007669"/>
    <property type="project" value="UniProtKB-KW"/>
</dbReference>
<feature type="region of interest" description="Disordered" evidence="6">
    <location>
        <begin position="389"/>
        <end position="412"/>
    </location>
</feature>
<dbReference type="Pfam" id="PF22694">
    <property type="entry name" value="CtpB_N-like"/>
    <property type="match status" value="1"/>
</dbReference>
<protein>
    <recommendedName>
        <fullName evidence="7">PDZ domain-containing protein</fullName>
    </recommendedName>
</protein>
<dbReference type="CDD" id="cd07560">
    <property type="entry name" value="Peptidase_S41_CPP"/>
    <property type="match status" value="1"/>
</dbReference>
<sequence>MNSALSSSRRPSRAVVTLLVVVLVGSSFSTGWFLGKQQGVRSVVPEGEGRVLNQNSVSAFLSDDVDFGQFWDVWNLVKENFYRQPVSDKDLFYGALAGMVAGAGDPYTVYFDPDQAQEFQNALSGVFSGIGAEIGVHDGLLVVVAPLQDSPAQHAGLQSGDTIWAIDGVETVGMSVEQAVTRIRGEVGTQVTLTVSHDGLSAAEDVVITRDVITIDSVEWEYTDDGIVVISLYEFNDDTSALFNEAMNELLSKDVNGIVLDLRSDPGGLLSTAIDVASAWVGYRPVVLEKEHEDTHSFSGISAPRLQGIPTAVLVDGGSASASEIVAGALQDYGLATLVGTQTFGKGSVQDYRPLPDGSAIKVTIAQWFTPNGRSINETGITPDEVIEYTKEDSDAKRDPQKEKAFEILRAR</sequence>
<dbReference type="NCBIfam" id="TIGR00225">
    <property type="entry name" value="prc"/>
    <property type="match status" value="1"/>
</dbReference>
<evidence type="ECO:0000256" key="6">
    <source>
        <dbReference type="SAM" id="MobiDB-lite"/>
    </source>
</evidence>
<gene>
    <name evidence="8" type="ORF">A2304_01720</name>
</gene>
<dbReference type="GO" id="GO:0007165">
    <property type="term" value="P:signal transduction"/>
    <property type="evidence" value="ECO:0007669"/>
    <property type="project" value="TreeGrafter"/>
</dbReference>
<comment type="caution">
    <text evidence="8">The sequence shown here is derived from an EMBL/GenBank/DDBJ whole genome shotgun (WGS) entry which is preliminary data.</text>
</comment>
<dbReference type="PROSITE" id="PS50106">
    <property type="entry name" value="PDZ"/>
    <property type="match status" value="1"/>
</dbReference>
<dbReference type="Gene3D" id="3.90.226.10">
    <property type="entry name" value="2-enoyl-CoA Hydratase, Chain A, domain 1"/>
    <property type="match status" value="1"/>
</dbReference>
<dbReference type="InterPro" id="IPR055210">
    <property type="entry name" value="CtpA/B_N"/>
</dbReference>
<dbReference type="Pfam" id="PF03572">
    <property type="entry name" value="Peptidase_S41"/>
    <property type="match status" value="1"/>
</dbReference>
<dbReference type="AlphaFoldDB" id="A0A1F7W6E4"/>
<dbReference type="InterPro" id="IPR005151">
    <property type="entry name" value="Tail-specific_protease"/>
</dbReference>
<dbReference type="SMART" id="SM00245">
    <property type="entry name" value="TSPc"/>
    <property type="match status" value="1"/>
</dbReference>
<accession>A0A1F7W6E4</accession>
<dbReference type="CDD" id="cd06782">
    <property type="entry name" value="cpPDZ_CPP-like"/>
    <property type="match status" value="1"/>
</dbReference>
<keyword evidence="2 5" id="KW-0645">Protease</keyword>
<evidence type="ECO:0000256" key="2">
    <source>
        <dbReference type="ARBA" id="ARBA00022670"/>
    </source>
</evidence>
<reference evidence="8 9" key="1">
    <citation type="journal article" date="2016" name="Nat. Commun.">
        <title>Thousands of microbial genomes shed light on interconnected biogeochemical processes in an aquifer system.</title>
        <authorList>
            <person name="Anantharaman K."/>
            <person name="Brown C.T."/>
            <person name="Hug L.A."/>
            <person name="Sharon I."/>
            <person name="Castelle C.J."/>
            <person name="Probst A.J."/>
            <person name="Thomas B.C."/>
            <person name="Singh A."/>
            <person name="Wilkins M.J."/>
            <person name="Karaoz U."/>
            <person name="Brodie E.L."/>
            <person name="Williams K.H."/>
            <person name="Hubbard S.S."/>
            <person name="Banfield J.F."/>
        </authorList>
    </citation>
    <scope>NUCLEOTIDE SEQUENCE [LARGE SCALE GENOMIC DNA]</scope>
</reference>
<dbReference type="SUPFAM" id="SSF50156">
    <property type="entry name" value="PDZ domain-like"/>
    <property type="match status" value="1"/>
</dbReference>
<dbReference type="SMART" id="SM00228">
    <property type="entry name" value="PDZ"/>
    <property type="match status" value="1"/>
</dbReference>
<comment type="similarity">
    <text evidence="1 5">Belongs to the peptidase S41A family.</text>
</comment>
<dbReference type="InterPro" id="IPR004447">
    <property type="entry name" value="Peptidase_S41A"/>
</dbReference>
<keyword evidence="4 5" id="KW-0720">Serine protease</keyword>
<dbReference type="Pfam" id="PF17820">
    <property type="entry name" value="PDZ_6"/>
    <property type="match status" value="1"/>
</dbReference>
<evidence type="ECO:0000256" key="4">
    <source>
        <dbReference type="ARBA" id="ARBA00022825"/>
    </source>
</evidence>
<evidence type="ECO:0000259" key="7">
    <source>
        <dbReference type="PROSITE" id="PS50106"/>
    </source>
</evidence>
<dbReference type="Proteomes" id="UP000176501">
    <property type="component" value="Unassembled WGS sequence"/>
</dbReference>
<dbReference type="GO" id="GO:0004175">
    <property type="term" value="F:endopeptidase activity"/>
    <property type="evidence" value="ECO:0007669"/>
    <property type="project" value="TreeGrafter"/>
</dbReference>
<dbReference type="InterPro" id="IPR036034">
    <property type="entry name" value="PDZ_sf"/>
</dbReference>
<evidence type="ECO:0000256" key="1">
    <source>
        <dbReference type="ARBA" id="ARBA00009179"/>
    </source>
</evidence>
<dbReference type="GO" id="GO:0030288">
    <property type="term" value="C:outer membrane-bounded periplasmic space"/>
    <property type="evidence" value="ECO:0007669"/>
    <property type="project" value="TreeGrafter"/>
</dbReference>
<keyword evidence="3 5" id="KW-0378">Hydrolase</keyword>
<evidence type="ECO:0000256" key="5">
    <source>
        <dbReference type="RuleBase" id="RU004404"/>
    </source>
</evidence>
<name>A0A1F7W6E4_9BACT</name>
<dbReference type="Gene3D" id="2.30.42.10">
    <property type="match status" value="1"/>
</dbReference>
<dbReference type="Gene3D" id="3.30.750.44">
    <property type="match status" value="1"/>
</dbReference>
<evidence type="ECO:0000313" key="9">
    <source>
        <dbReference type="Proteomes" id="UP000176501"/>
    </source>
</evidence>
<dbReference type="PANTHER" id="PTHR32060">
    <property type="entry name" value="TAIL-SPECIFIC PROTEASE"/>
    <property type="match status" value="1"/>
</dbReference>
<dbReference type="SUPFAM" id="SSF52096">
    <property type="entry name" value="ClpP/crotonase"/>
    <property type="match status" value="1"/>
</dbReference>
<dbReference type="GO" id="GO:0006508">
    <property type="term" value="P:proteolysis"/>
    <property type="evidence" value="ECO:0007669"/>
    <property type="project" value="UniProtKB-KW"/>
</dbReference>
<feature type="domain" description="PDZ" evidence="7">
    <location>
        <begin position="116"/>
        <end position="184"/>
    </location>
</feature>
<evidence type="ECO:0000313" key="8">
    <source>
        <dbReference type="EMBL" id="OGL98395.1"/>
    </source>
</evidence>
<dbReference type="InterPro" id="IPR001478">
    <property type="entry name" value="PDZ"/>
</dbReference>
<proteinExistence type="inferred from homology"/>
<dbReference type="InterPro" id="IPR041489">
    <property type="entry name" value="PDZ_6"/>
</dbReference>
<evidence type="ECO:0000256" key="3">
    <source>
        <dbReference type="ARBA" id="ARBA00022801"/>
    </source>
</evidence>
<dbReference type="EMBL" id="MGFE01000020">
    <property type="protein sequence ID" value="OGL98395.1"/>
    <property type="molecule type" value="Genomic_DNA"/>
</dbReference>
<dbReference type="PANTHER" id="PTHR32060:SF30">
    <property type="entry name" value="CARBOXY-TERMINAL PROCESSING PROTEASE CTPA"/>
    <property type="match status" value="1"/>
</dbReference>
<dbReference type="InterPro" id="IPR029045">
    <property type="entry name" value="ClpP/crotonase-like_dom_sf"/>
</dbReference>
<dbReference type="FunFam" id="2.30.42.10:FF:000063">
    <property type="entry name" value="Peptidase, S41 family"/>
    <property type="match status" value="1"/>
</dbReference>
<organism evidence="8 9">
    <name type="scientific">Candidatus Uhrbacteria bacterium RIFOXYB2_FULL_57_15</name>
    <dbReference type="NCBI Taxonomy" id="1802422"/>
    <lineage>
        <taxon>Bacteria</taxon>
        <taxon>Candidatus Uhriibacteriota</taxon>
    </lineage>
</organism>